<name>C4V2G1_9FIRM</name>
<dbReference type="EC" id="3.1.21.10" evidence="13 14"/>
<sequence>MPVEKRLLKIYTALDELIQKYHPEAMGVEQLFFNRNVTTAIPVGQARGVVLLAAAQNNLVLIERTPLQVKQSVTGYGKATKEQVIYMVTKLLHLPEAPHPDDTADALAVAISAAHCMDTIAWRNRL</sequence>
<evidence type="ECO:0000256" key="2">
    <source>
        <dbReference type="ARBA" id="ARBA00022490"/>
    </source>
</evidence>
<dbReference type="EMBL" id="ACLA01000010">
    <property type="protein sequence ID" value="EEQ48975.1"/>
    <property type="molecule type" value="Genomic_DNA"/>
</dbReference>
<evidence type="ECO:0000256" key="11">
    <source>
        <dbReference type="ARBA" id="ARBA00023204"/>
    </source>
</evidence>
<keyword evidence="2 13" id="KW-0963">Cytoplasm</keyword>
<evidence type="ECO:0000256" key="5">
    <source>
        <dbReference type="ARBA" id="ARBA00022759"/>
    </source>
</evidence>
<keyword evidence="7 13" id="KW-0378">Hydrolase</keyword>
<dbReference type="GO" id="GO:0005737">
    <property type="term" value="C:cytoplasm"/>
    <property type="evidence" value="ECO:0007669"/>
    <property type="project" value="UniProtKB-SubCell"/>
</dbReference>
<comment type="function">
    <text evidence="13">The RuvA-RuvB-RuvC complex processes Holliday junction (HJ) DNA during genetic recombination and DNA repair. Endonuclease that resolves HJ intermediates. Cleaves cruciform DNA by making single-stranded nicks across the HJ at symmetrical positions within the homologous arms, yielding a 5'-phosphate and a 3'-hydroxyl group; requires a central core of homology in the junction. The consensus cleavage sequence is 5'-(A/T)TT(C/G)-3'. Cleavage occurs on the 3'-side of the TT dinucleotide at the point of strand exchange. HJ branch migration catalyzed by RuvA-RuvB allows RuvC to scan DNA until it finds its consensus sequence, where it cleaves and resolves the cruciform DNA.</text>
</comment>
<evidence type="ECO:0000256" key="10">
    <source>
        <dbReference type="ARBA" id="ARBA00023172"/>
    </source>
</evidence>
<gene>
    <name evidence="13 15" type="primary">ruvC</name>
    <name evidence="15" type="ORF">HMPREF0908_0705</name>
</gene>
<comment type="catalytic activity">
    <reaction evidence="12 13">
        <text>Endonucleolytic cleavage at a junction such as a reciprocal single-stranded crossover between two homologous DNA duplexes (Holliday junction).</text>
        <dbReference type="EC" id="3.1.21.10"/>
    </reaction>
</comment>
<evidence type="ECO:0000256" key="14">
    <source>
        <dbReference type="NCBIfam" id="TIGR00228"/>
    </source>
</evidence>
<dbReference type="GO" id="GO:0008821">
    <property type="term" value="F:crossover junction DNA endonuclease activity"/>
    <property type="evidence" value="ECO:0007669"/>
    <property type="project" value="UniProtKB-UniRule"/>
</dbReference>
<dbReference type="AlphaFoldDB" id="C4V2G1"/>
<dbReference type="Pfam" id="PF02075">
    <property type="entry name" value="RuvC"/>
    <property type="match status" value="1"/>
</dbReference>
<dbReference type="CDD" id="cd16962">
    <property type="entry name" value="RuvC"/>
    <property type="match status" value="1"/>
</dbReference>
<evidence type="ECO:0000256" key="9">
    <source>
        <dbReference type="ARBA" id="ARBA00023125"/>
    </source>
</evidence>
<feature type="active site" evidence="13">
    <location>
        <position position="102"/>
    </location>
</feature>
<evidence type="ECO:0000256" key="8">
    <source>
        <dbReference type="ARBA" id="ARBA00022842"/>
    </source>
</evidence>
<dbReference type="InterPro" id="IPR012337">
    <property type="entry name" value="RNaseH-like_sf"/>
</dbReference>
<dbReference type="PANTHER" id="PTHR30194:SF3">
    <property type="entry name" value="CROSSOVER JUNCTION ENDODEOXYRIBONUCLEASE RUVC"/>
    <property type="match status" value="1"/>
</dbReference>
<dbReference type="HOGENOM" id="CLU_091257_1_0_9"/>
<dbReference type="HAMAP" id="MF_00034">
    <property type="entry name" value="RuvC"/>
    <property type="match status" value="1"/>
</dbReference>
<dbReference type="eggNOG" id="COG0817">
    <property type="taxonomic scope" value="Bacteria"/>
</dbReference>
<comment type="subunit">
    <text evidence="13">Homodimer which binds Holliday junction (HJ) DNA. The HJ becomes 2-fold symmetrical on binding to RuvC with unstacked arms; it has a different conformation from HJ DNA in complex with RuvA. In the full resolvosome a probable DNA-RuvA(4)-RuvB(12)-RuvC(2) complex forms which resolves the HJ.</text>
</comment>
<dbReference type="GO" id="GO:0003677">
    <property type="term" value="F:DNA binding"/>
    <property type="evidence" value="ECO:0007669"/>
    <property type="project" value="UniProtKB-KW"/>
</dbReference>
<keyword evidence="4 13" id="KW-0479">Metal-binding</keyword>
<feature type="active site" evidence="13">
    <location>
        <position position="29"/>
    </location>
</feature>
<dbReference type="FunFam" id="3.30.420.10:FF:000002">
    <property type="entry name" value="Crossover junction endodeoxyribonuclease RuvC"/>
    <property type="match status" value="1"/>
</dbReference>
<dbReference type="PRINTS" id="PR00696">
    <property type="entry name" value="RSOLVASERUVC"/>
</dbReference>
<dbReference type="GO" id="GO:0048476">
    <property type="term" value="C:Holliday junction resolvase complex"/>
    <property type="evidence" value="ECO:0007669"/>
    <property type="project" value="UniProtKB-UniRule"/>
</dbReference>
<comment type="cofactor">
    <cofactor evidence="13">
        <name>Mg(2+)</name>
        <dbReference type="ChEBI" id="CHEBI:18420"/>
    </cofactor>
    <text evidence="13">Binds 2 Mg(2+) ion per subunit.</text>
</comment>
<evidence type="ECO:0000256" key="13">
    <source>
        <dbReference type="HAMAP-Rule" id="MF_00034"/>
    </source>
</evidence>
<evidence type="ECO:0000256" key="12">
    <source>
        <dbReference type="ARBA" id="ARBA00029354"/>
    </source>
</evidence>
<keyword evidence="8 13" id="KW-0460">Magnesium</keyword>
<dbReference type="InterPro" id="IPR002176">
    <property type="entry name" value="X-over_junc_endoDNase_RuvC"/>
</dbReference>
<evidence type="ECO:0000256" key="6">
    <source>
        <dbReference type="ARBA" id="ARBA00022763"/>
    </source>
</evidence>
<keyword evidence="9 13" id="KW-0238">DNA-binding</keyword>
<keyword evidence="3 13" id="KW-0540">Nuclease</keyword>
<evidence type="ECO:0000256" key="1">
    <source>
        <dbReference type="ARBA" id="ARBA00009518"/>
    </source>
</evidence>
<evidence type="ECO:0000313" key="15">
    <source>
        <dbReference type="EMBL" id="EEQ48975.1"/>
    </source>
</evidence>
<dbReference type="STRING" id="638302.HMPREF0908_0705"/>
<dbReference type="GO" id="GO:0006281">
    <property type="term" value="P:DNA repair"/>
    <property type="evidence" value="ECO:0007669"/>
    <property type="project" value="UniProtKB-UniRule"/>
</dbReference>
<keyword evidence="5 13" id="KW-0255">Endonuclease</keyword>
<dbReference type="NCBIfam" id="TIGR00228">
    <property type="entry name" value="ruvC"/>
    <property type="match status" value="1"/>
</dbReference>
<reference evidence="15 16" key="1">
    <citation type="submission" date="2009-04" db="EMBL/GenBank/DDBJ databases">
        <authorList>
            <person name="Qin X."/>
            <person name="Bachman B."/>
            <person name="Battles P."/>
            <person name="Bell A."/>
            <person name="Bess C."/>
            <person name="Bickham C."/>
            <person name="Chaboub L."/>
            <person name="Chen D."/>
            <person name="Coyle M."/>
            <person name="Deiros D.R."/>
            <person name="Dinh H."/>
            <person name="Forbes L."/>
            <person name="Fowler G."/>
            <person name="Francisco L."/>
            <person name="Fu Q."/>
            <person name="Gubbala S."/>
            <person name="Hale W."/>
            <person name="Han Y."/>
            <person name="Hemphill L."/>
            <person name="Highlander S.K."/>
            <person name="Hirani K."/>
            <person name="Hogues M."/>
            <person name="Jackson L."/>
            <person name="Jakkamsetti A."/>
            <person name="Javaid M."/>
            <person name="Jiang H."/>
            <person name="Korchina V."/>
            <person name="Kovar C."/>
            <person name="Lara F."/>
            <person name="Lee S."/>
            <person name="Mata R."/>
            <person name="Mathew T."/>
            <person name="Moen C."/>
            <person name="Morales K."/>
            <person name="Munidasa M."/>
            <person name="Nazareth L."/>
            <person name="Ngo R."/>
            <person name="Nguyen L."/>
            <person name="Okwuonu G."/>
            <person name="Ongeri F."/>
            <person name="Patil S."/>
            <person name="Petrosino J."/>
            <person name="Pham C."/>
            <person name="Pham P."/>
            <person name="Pu L.-L."/>
            <person name="Puazo M."/>
            <person name="Raj R."/>
            <person name="Reid J."/>
            <person name="Rouhana J."/>
            <person name="Saada N."/>
            <person name="Shang Y."/>
            <person name="Simmons D."/>
            <person name="Thornton R."/>
            <person name="Warren J."/>
            <person name="Weissenberger G."/>
            <person name="Zhang J."/>
            <person name="Zhang L."/>
            <person name="Zhou C."/>
            <person name="Zhu D."/>
            <person name="Muzny D."/>
            <person name="Worley K."/>
            <person name="Gibbs R."/>
        </authorList>
    </citation>
    <scope>NUCLEOTIDE SEQUENCE [LARGE SCALE GENOMIC DNA]</scope>
    <source>
        <strain evidence="15 16">ATCC 43531</strain>
    </source>
</reference>
<dbReference type="InterPro" id="IPR020563">
    <property type="entry name" value="X-over_junc_endoDNase_Mg_BS"/>
</dbReference>
<accession>C4V2G1</accession>
<proteinExistence type="inferred from homology"/>
<comment type="caution">
    <text evidence="15">The sequence shown here is derived from an EMBL/GenBank/DDBJ whole genome shotgun (WGS) entry which is preliminary data.</text>
</comment>
<comment type="caution">
    <text evidence="13">Lacks conserved residue(s) required for the propagation of feature annotation.</text>
</comment>
<keyword evidence="10 13" id="KW-0233">DNA recombination</keyword>
<comment type="subcellular location">
    <subcellularLocation>
        <location evidence="13">Cytoplasm</location>
    </subcellularLocation>
</comment>
<dbReference type="PANTHER" id="PTHR30194">
    <property type="entry name" value="CROSSOVER JUNCTION ENDODEOXYRIBONUCLEASE RUVC"/>
    <property type="match status" value="1"/>
</dbReference>
<comment type="similarity">
    <text evidence="1 13">Belongs to the RuvC family.</text>
</comment>
<evidence type="ECO:0000256" key="7">
    <source>
        <dbReference type="ARBA" id="ARBA00022801"/>
    </source>
</evidence>
<keyword evidence="16" id="KW-1185">Reference proteome</keyword>
<feature type="binding site" evidence="13">
    <location>
        <position position="29"/>
    </location>
    <ligand>
        <name>Mg(2+)</name>
        <dbReference type="ChEBI" id="CHEBI:18420"/>
        <label>2</label>
    </ligand>
</feature>
<dbReference type="PROSITE" id="PS01321">
    <property type="entry name" value="RUVC"/>
    <property type="match status" value="1"/>
</dbReference>
<evidence type="ECO:0000256" key="4">
    <source>
        <dbReference type="ARBA" id="ARBA00022723"/>
    </source>
</evidence>
<feature type="binding site" evidence="13">
    <location>
        <position position="102"/>
    </location>
    <ligand>
        <name>Mg(2+)</name>
        <dbReference type="ChEBI" id="CHEBI:18420"/>
        <label>1</label>
    </ligand>
</feature>
<dbReference type="GO" id="GO:0006310">
    <property type="term" value="P:DNA recombination"/>
    <property type="evidence" value="ECO:0007669"/>
    <property type="project" value="UniProtKB-UniRule"/>
</dbReference>
<dbReference type="Gene3D" id="3.30.420.10">
    <property type="entry name" value="Ribonuclease H-like superfamily/Ribonuclease H"/>
    <property type="match status" value="1"/>
</dbReference>
<evidence type="ECO:0000256" key="3">
    <source>
        <dbReference type="ARBA" id="ARBA00022722"/>
    </source>
</evidence>
<keyword evidence="11 13" id="KW-0234">DNA repair</keyword>
<protein>
    <recommendedName>
        <fullName evidence="13 14">Crossover junction endodeoxyribonuclease RuvC</fullName>
        <ecNumber evidence="13 14">3.1.21.10</ecNumber>
    </recommendedName>
    <alternativeName>
        <fullName evidence="13">Holliday junction nuclease RuvC</fullName>
    </alternativeName>
    <alternativeName>
        <fullName evidence="13">Holliday junction resolvase RuvC</fullName>
    </alternativeName>
</protein>
<dbReference type="SUPFAM" id="SSF53098">
    <property type="entry name" value="Ribonuclease H-like"/>
    <property type="match status" value="1"/>
</dbReference>
<dbReference type="GO" id="GO:0000287">
    <property type="term" value="F:magnesium ion binding"/>
    <property type="evidence" value="ECO:0007669"/>
    <property type="project" value="UniProtKB-UniRule"/>
</dbReference>
<evidence type="ECO:0000313" key="16">
    <source>
        <dbReference type="Proteomes" id="UP000005309"/>
    </source>
</evidence>
<dbReference type="Proteomes" id="UP000005309">
    <property type="component" value="Unassembled WGS sequence"/>
</dbReference>
<dbReference type="InterPro" id="IPR036397">
    <property type="entry name" value="RNaseH_sf"/>
</dbReference>
<keyword evidence="6 13" id="KW-0227">DNA damage</keyword>
<organism evidence="15 16">
    <name type="scientific">Selenomonas flueggei ATCC 43531</name>
    <dbReference type="NCBI Taxonomy" id="638302"/>
    <lineage>
        <taxon>Bacteria</taxon>
        <taxon>Bacillati</taxon>
        <taxon>Bacillota</taxon>
        <taxon>Negativicutes</taxon>
        <taxon>Selenomonadales</taxon>
        <taxon>Selenomonadaceae</taxon>
        <taxon>Selenomonas</taxon>
    </lineage>
</organism>